<dbReference type="EMBL" id="ML976685">
    <property type="protein sequence ID" value="KAF1972738.1"/>
    <property type="molecule type" value="Genomic_DNA"/>
</dbReference>
<proteinExistence type="predicted"/>
<feature type="region of interest" description="Disordered" evidence="1">
    <location>
        <begin position="71"/>
        <end position="92"/>
    </location>
</feature>
<protein>
    <submittedName>
        <fullName evidence="2">Uncharacterized protein</fullName>
    </submittedName>
</protein>
<organism evidence="2 3">
    <name type="scientific">Bimuria novae-zelandiae CBS 107.79</name>
    <dbReference type="NCBI Taxonomy" id="1447943"/>
    <lineage>
        <taxon>Eukaryota</taxon>
        <taxon>Fungi</taxon>
        <taxon>Dikarya</taxon>
        <taxon>Ascomycota</taxon>
        <taxon>Pezizomycotina</taxon>
        <taxon>Dothideomycetes</taxon>
        <taxon>Pleosporomycetidae</taxon>
        <taxon>Pleosporales</taxon>
        <taxon>Massarineae</taxon>
        <taxon>Didymosphaeriaceae</taxon>
        <taxon>Bimuria</taxon>
    </lineage>
</organism>
<evidence type="ECO:0000313" key="2">
    <source>
        <dbReference type="EMBL" id="KAF1972738.1"/>
    </source>
</evidence>
<accession>A0A6A5V7C6</accession>
<reference evidence="2" key="1">
    <citation type="journal article" date="2020" name="Stud. Mycol.">
        <title>101 Dothideomycetes genomes: a test case for predicting lifestyles and emergence of pathogens.</title>
        <authorList>
            <person name="Haridas S."/>
            <person name="Albert R."/>
            <person name="Binder M."/>
            <person name="Bloem J."/>
            <person name="Labutti K."/>
            <person name="Salamov A."/>
            <person name="Andreopoulos B."/>
            <person name="Baker S."/>
            <person name="Barry K."/>
            <person name="Bills G."/>
            <person name="Bluhm B."/>
            <person name="Cannon C."/>
            <person name="Castanera R."/>
            <person name="Culley D."/>
            <person name="Daum C."/>
            <person name="Ezra D."/>
            <person name="Gonzalez J."/>
            <person name="Henrissat B."/>
            <person name="Kuo A."/>
            <person name="Liang C."/>
            <person name="Lipzen A."/>
            <person name="Lutzoni F."/>
            <person name="Magnuson J."/>
            <person name="Mondo S."/>
            <person name="Nolan M."/>
            <person name="Ohm R."/>
            <person name="Pangilinan J."/>
            <person name="Park H.-J."/>
            <person name="Ramirez L."/>
            <person name="Alfaro M."/>
            <person name="Sun H."/>
            <person name="Tritt A."/>
            <person name="Yoshinaga Y."/>
            <person name="Zwiers L.-H."/>
            <person name="Turgeon B."/>
            <person name="Goodwin S."/>
            <person name="Spatafora J."/>
            <person name="Crous P."/>
            <person name="Grigoriev I."/>
        </authorList>
    </citation>
    <scope>NUCLEOTIDE SEQUENCE</scope>
    <source>
        <strain evidence="2">CBS 107.79</strain>
    </source>
</reference>
<gene>
    <name evidence="2" type="ORF">BU23DRAFT_157200</name>
</gene>
<dbReference type="Proteomes" id="UP000800036">
    <property type="component" value="Unassembled WGS sequence"/>
</dbReference>
<keyword evidence="3" id="KW-1185">Reference proteome</keyword>
<name>A0A6A5V7C6_9PLEO</name>
<evidence type="ECO:0000256" key="1">
    <source>
        <dbReference type="SAM" id="MobiDB-lite"/>
    </source>
</evidence>
<sequence length="92" mass="10354">MFSRSQPMSRVVTAALYCVCRTPLLPSETRKRLPQIFFRARPISCTAEVGVRQTRQSRALLTRTARQITDKNNNTAMNRANNRSQELATAAG</sequence>
<evidence type="ECO:0000313" key="3">
    <source>
        <dbReference type="Proteomes" id="UP000800036"/>
    </source>
</evidence>
<feature type="compositionally biased region" description="Low complexity" evidence="1">
    <location>
        <begin position="72"/>
        <end position="83"/>
    </location>
</feature>
<dbReference type="AlphaFoldDB" id="A0A6A5V7C6"/>